<accession>A0AAD4W0A1</accession>
<dbReference type="Proteomes" id="UP001054821">
    <property type="component" value="Chromosome 4"/>
</dbReference>
<protein>
    <submittedName>
        <fullName evidence="1">Uncharacterized protein</fullName>
    </submittedName>
</protein>
<reference evidence="1 2" key="1">
    <citation type="journal article" date="2022" name="G3 (Bethesda)">
        <title>Whole-genome sequence and methylome profiling of the almond [Prunus dulcis (Mill.) D.A. Webb] cultivar 'Nonpareil'.</title>
        <authorList>
            <person name="D'Amico-Willman K.M."/>
            <person name="Ouma W.Z."/>
            <person name="Meulia T."/>
            <person name="Sideli G.M."/>
            <person name="Gradziel T.M."/>
            <person name="Fresnedo-Ramirez J."/>
        </authorList>
    </citation>
    <scope>NUCLEOTIDE SEQUENCE [LARGE SCALE GENOMIC DNA]</scope>
    <source>
        <strain evidence="1">Clone GOH B32 T37-40</strain>
    </source>
</reference>
<evidence type="ECO:0000313" key="2">
    <source>
        <dbReference type="Proteomes" id="UP001054821"/>
    </source>
</evidence>
<gene>
    <name evidence="1" type="ORF">L3X38_023683</name>
</gene>
<proteinExistence type="predicted"/>
<name>A0AAD4W0A1_PRUDU</name>
<organism evidence="1 2">
    <name type="scientific">Prunus dulcis</name>
    <name type="common">Almond</name>
    <name type="synonym">Amygdalus dulcis</name>
    <dbReference type="NCBI Taxonomy" id="3755"/>
    <lineage>
        <taxon>Eukaryota</taxon>
        <taxon>Viridiplantae</taxon>
        <taxon>Streptophyta</taxon>
        <taxon>Embryophyta</taxon>
        <taxon>Tracheophyta</taxon>
        <taxon>Spermatophyta</taxon>
        <taxon>Magnoliopsida</taxon>
        <taxon>eudicotyledons</taxon>
        <taxon>Gunneridae</taxon>
        <taxon>Pentapetalae</taxon>
        <taxon>rosids</taxon>
        <taxon>fabids</taxon>
        <taxon>Rosales</taxon>
        <taxon>Rosaceae</taxon>
        <taxon>Amygdaloideae</taxon>
        <taxon>Amygdaleae</taxon>
        <taxon>Prunus</taxon>
    </lineage>
</organism>
<comment type="caution">
    <text evidence="1">The sequence shown here is derived from an EMBL/GenBank/DDBJ whole genome shotgun (WGS) entry which is preliminary data.</text>
</comment>
<dbReference type="EMBL" id="JAJFAZ020000004">
    <property type="protein sequence ID" value="KAI5333552.1"/>
    <property type="molecule type" value="Genomic_DNA"/>
</dbReference>
<sequence>MNKINNSVDALYPSWEPNSCNSAEFDAWWKGRFHSLPASSSATKVLFDGWDSWTIYAEAASKQFMVQMIKDINTQEIPAEVIAKNIALAKKHQEAQRAEPTGSELALLDDMEVEHLAIVPEYEVEAEHSVTVPKPEVTSVMSNNLIRLRTL</sequence>
<dbReference type="AlphaFoldDB" id="A0AAD4W0A1"/>
<keyword evidence="2" id="KW-1185">Reference proteome</keyword>
<evidence type="ECO:0000313" key="1">
    <source>
        <dbReference type="EMBL" id="KAI5333552.1"/>
    </source>
</evidence>